<dbReference type="SUPFAM" id="SSF52540">
    <property type="entry name" value="P-loop containing nucleoside triphosphate hydrolases"/>
    <property type="match status" value="1"/>
</dbReference>
<evidence type="ECO:0000313" key="2">
    <source>
        <dbReference type="Proteomes" id="UP000279194"/>
    </source>
</evidence>
<dbReference type="PANTHER" id="PTHR11669:SF8">
    <property type="entry name" value="DNA POLYMERASE III SUBUNIT DELTA"/>
    <property type="match status" value="1"/>
</dbReference>
<accession>A0A3L9DTW1</accession>
<dbReference type="InterPro" id="IPR050238">
    <property type="entry name" value="DNA_Rep/Repair_Clamp_Loader"/>
</dbReference>
<name>A0A3L9DTW1_9STRE</name>
<proteinExistence type="predicted"/>
<dbReference type="NCBIfam" id="NF005581">
    <property type="entry name" value="PRK07276.1"/>
    <property type="match status" value="1"/>
</dbReference>
<comment type="caution">
    <text evidence="1">The sequence shown here is derived from an EMBL/GenBank/DDBJ whole genome shotgun (WGS) entry which is preliminary data.</text>
</comment>
<dbReference type="NCBIfam" id="TIGR00678">
    <property type="entry name" value="holB"/>
    <property type="match status" value="1"/>
</dbReference>
<organism evidence="1 2">
    <name type="scientific">Streptococcus hillyeri</name>
    <dbReference type="NCBI Taxonomy" id="2282420"/>
    <lineage>
        <taxon>Bacteria</taxon>
        <taxon>Bacillati</taxon>
        <taxon>Bacillota</taxon>
        <taxon>Bacilli</taxon>
        <taxon>Lactobacillales</taxon>
        <taxon>Streptococcaceae</taxon>
        <taxon>Streptococcus</taxon>
    </lineage>
</organism>
<dbReference type="PANTHER" id="PTHR11669">
    <property type="entry name" value="REPLICATION FACTOR C / DNA POLYMERASE III GAMMA-TAU SUBUNIT"/>
    <property type="match status" value="1"/>
</dbReference>
<reference evidence="1 2" key="1">
    <citation type="submission" date="2018-10" db="EMBL/GenBank/DDBJ databases">
        <title>Streptococcus hillyeri sp. nov., isolated from equine tracheal sample.</title>
        <authorList>
            <person name="Macfadyen A.C."/>
            <person name="Waller A."/>
            <person name="Paterson G.K."/>
        </authorList>
    </citation>
    <scope>NUCLEOTIDE SEQUENCE [LARGE SCALE GENOMIC DNA]</scope>
    <source>
        <strain evidence="1 2">28462</strain>
    </source>
</reference>
<gene>
    <name evidence="1" type="ORF">EAF07_02890</name>
</gene>
<dbReference type="GO" id="GO:0008408">
    <property type="term" value="F:3'-5' exonuclease activity"/>
    <property type="evidence" value="ECO:0007669"/>
    <property type="project" value="InterPro"/>
</dbReference>
<keyword evidence="2" id="KW-1185">Reference proteome</keyword>
<dbReference type="InterPro" id="IPR027417">
    <property type="entry name" value="P-loop_NTPase"/>
</dbReference>
<protein>
    <submittedName>
        <fullName evidence="1">DNA polymerase III subunit delta</fullName>
        <ecNumber evidence="1">2.7.7.7</ecNumber>
    </submittedName>
</protein>
<dbReference type="EMBL" id="RCVM01000003">
    <property type="protein sequence ID" value="RLY04405.1"/>
    <property type="molecule type" value="Genomic_DNA"/>
</dbReference>
<keyword evidence="1" id="KW-0808">Transferase</keyword>
<dbReference type="EC" id="2.7.7.7" evidence="1"/>
<evidence type="ECO:0000313" key="1">
    <source>
        <dbReference type="EMBL" id="RLY04405.1"/>
    </source>
</evidence>
<dbReference type="AlphaFoldDB" id="A0A3L9DTW1"/>
<dbReference type="Proteomes" id="UP000279194">
    <property type="component" value="Unassembled WGS sequence"/>
</dbReference>
<dbReference type="InterPro" id="IPR004622">
    <property type="entry name" value="DNA_pol_HolB"/>
</dbReference>
<dbReference type="Pfam" id="PF13177">
    <property type="entry name" value="DNA_pol3_delta2"/>
    <property type="match status" value="1"/>
</dbReference>
<dbReference type="OrthoDB" id="9810148at2"/>
<sequence>MNIAQYQPKHYQTFSQILQANRMSHAYLFSGGFGSFEMALWLAKSRFCEQLSDGIPCENCRSCRLIEEQEFSDVKIIEPQGQVIKTDTVRELTRDFSRSGFEGESQVFIIKDADKMHSNAANSLLKFIEEPQSQSYMILLTSDDSKVLPTIKSRCQLFHFPKNQEYLEELLLQKGLLKSQSRLLAQVATSEEEALALSQNSKILELEQVLDKFAKLLEQETNKAYLEVARLAQIATEKDLQDFAFRLLTVILSRQKNPKLLTRCHHARQMWQANVSFQNALDYFVIA</sequence>
<dbReference type="GO" id="GO:0003887">
    <property type="term" value="F:DNA-directed DNA polymerase activity"/>
    <property type="evidence" value="ECO:0007669"/>
    <property type="project" value="UniProtKB-EC"/>
</dbReference>
<keyword evidence="1" id="KW-0548">Nucleotidyltransferase</keyword>
<dbReference type="RefSeq" id="WP_121834787.1">
    <property type="nucleotide sequence ID" value="NZ_CP163513.1"/>
</dbReference>
<dbReference type="GO" id="GO:0006261">
    <property type="term" value="P:DNA-templated DNA replication"/>
    <property type="evidence" value="ECO:0007669"/>
    <property type="project" value="TreeGrafter"/>
</dbReference>
<dbReference type="Gene3D" id="3.40.50.300">
    <property type="entry name" value="P-loop containing nucleotide triphosphate hydrolases"/>
    <property type="match status" value="1"/>
</dbReference>